<dbReference type="Proteomes" id="UP000011115">
    <property type="component" value="Unassembled WGS sequence"/>
</dbReference>
<protein>
    <submittedName>
        <fullName evidence="1">Uncharacterized protein</fullName>
    </submittedName>
</protein>
<evidence type="ECO:0000313" key="2">
    <source>
        <dbReference type="Proteomes" id="UP000011115"/>
    </source>
</evidence>
<accession>M1DD50</accession>
<reference evidence="1" key="2">
    <citation type="submission" date="2015-06" db="UniProtKB">
        <authorList>
            <consortium name="EnsemblPlants"/>
        </authorList>
    </citation>
    <scope>IDENTIFICATION</scope>
    <source>
        <strain evidence="1">DM1-3 516 R44</strain>
    </source>
</reference>
<dbReference type="AlphaFoldDB" id="M1DD50"/>
<keyword evidence="2" id="KW-1185">Reference proteome</keyword>
<proteinExistence type="predicted"/>
<evidence type="ECO:0000313" key="1">
    <source>
        <dbReference type="EnsemblPlants" id="PGSC0003DMT400087088"/>
    </source>
</evidence>
<dbReference type="InParanoid" id="M1DD50"/>
<name>M1DD50_SOLTU</name>
<organism evidence="1 2">
    <name type="scientific">Solanum tuberosum</name>
    <name type="common">Potato</name>
    <dbReference type="NCBI Taxonomy" id="4113"/>
    <lineage>
        <taxon>Eukaryota</taxon>
        <taxon>Viridiplantae</taxon>
        <taxon>Streptophyta</taxon>
        <taxon>Embryophyta</taxon>
        <taxon>Tracheophyta</taxon>
        <taxon>Spermatophyta</taxon>
        <taxon>Magnoliopsida</taxon>
        <taxon>eudicotyledons</taxon>
        <taxon>Gunneridae</taxon>
        <taxon>Pentapetalae</taxon>
        <taxon>asterids</taxon>
        <taxon>lamiids</taxon>
        <taxon>Solanales</taxon>
        <taxon>Solanaceae</taxon>
        <taxon>Solanoideae</taxon>
        <taxon>Solaneae</taxon>
        <taxon>Solanum</taxon>
    </lineage>
</organism>
<dbReference type="HOGENOM" id="CLU_1328400_0_0_1"/>
<reference evidence="2" key="1">
    <citation type="journal article" date="2011" name="Nature">
        <title>Genome sequence and analysis of the tuber crop potato.</title>
        <authorList>
            <consortium name="The Potato Genome Sequencing Consortium"/>
        </authorList>
    </citation>
    <scope>NUCLEOTIDE SEQUENCE [LARGE SCALE GENOMIC DNA]</scope>
    <source>
        <strain evidence="2">cv. DM1-3 516 R44</strain>
    </source>
</reference>
<dbReference type="EnsemblPlants" id="PGSC0003DMT400087088">
    <property type="protein sequence ID" value="PGSC0003DMT400087088"/>
    <property type="gene ID" value="PGSC0003DMG400036659"/>
</dbReference>
<dbReference type="Gramene" id="PGSC0003DMT400087088">
    <property type="protein sequence ID" value="PGSC0003DMT400087088"/>
    <property type="gene ID" value="PGSC0003DMG400036659"/>
</dbReference>
<dbReference type="PaxDb" id="4113-PGSC0003DMT400087088"/>
<sequence length="207" mass="23190">MGVREKPIRNGKPLPRKQAVTCSTIPGGIAHIPYLMVAQLLDHMAEAEQEIEKDVMLATLRTQVDGLAKRVMKIKSQCKKRINVPLLVKERVIGTTSLKCGRCKRGAKWRAADPIGESPKTPIISVISMFDSRHSLSLESVKLGELRKVLAIHLPDWRPLWLPPFEHPQLLRSFIVFGEVPNHSEVKALSPNMKELDKLQANAQNDS</sequence>